<dbReference type="OrthoDB" id="5360332at2"/>
<dbReference type="Proteomes" id="UP000254920">
    <property type="component" value="Unassembled WGS sequence"/>
</dbReference>
<proteinExistence type="predicted"/>
<sequence length="201" mass="23771">MKFKDYKASIDPNSDIFHGQELLYKNFFILSFNEFLKLTNSKIWELSVDDESLNSYPNFMQKHPLCISCKKYKNNAFGFRICCENKINGFGYRLFIKADERHRDFFSDDSLSDDMALILKTKYLSEFDSISMCGWWITDIWRELFKISDESDSEFFINDIISHQYTKDMLNINDKLLKLQNSGEFDTLINSIKNSLKSIKN</sequence>
<dbReference type="RefSeq" id="WP_089182454.1">
    <property type="nucleotide sequence ID" value="NZ_CP043427.1"/>
</dbReference>
<dbReference type="EMBL" id="UFVD01000001">
    <property type="protein sequence ID" value="SUX09744.1"/>
    <property type="molecule type" value="Genomic_DNA"/>
</dbReference>
<protein>
    <submittedName>
        <fullName evidence="1">Electron transporter HydN</fullName>
    </submittedName>
</protein>
<dbReference type="GeneID" id="93090626"/>
<keyword evidence="2" id="KW-1185">Reference proteome</keyword>
<evidence type="ECO:0000313" key="2">
    <source>
        <dbReference type="Proteomes" id="UP000254920"/>
    </source>
</evidence>
<reference evidence="1 2" key="1">
    <citation type="submission" date="2018-06" db="EMBL/GenBank/DDBJ databases">
        <authorList>
            <consortium name="Pathogen Informatics"/>
            <person name="Doyle S."/>
        </authorList>
    </citation>
    <scope>NUCLEOTIDE SEQUENCE [LARGE SCALE GENOMIC DNA]</scope>
    <source>
        <strain evidence="1 2">NCTC12475</strain>
    </source>
</reference>
<name>A0A381DH51_9BACT</name>
<dbReference type="STRING" id="32024.GCA_000788295_00096"/>
<evidence type="ECO:0000313" key="1">
    <source>
        <dbReference type="EMBL" id="SUX09744.1"/>
    </source>
</evidence>
<accession>A0A381DH51</accession>
<gene>
    <name evidence="1" type="ORF">NCTC12475_00176</name>
</gene>
<dbReference type="AlphaFoldDB" id="A0A381DH51"/>
<organism evidence="1 2">
    <name type="scientific">Campylobacter sputorum subsp. sputorum</name>
    <dbReference type="NCBI Taxonomy" id="32024"/>
    <lineage>
        <taxon>Bacteria</taxon>
        <taxon>Pseudomonadati</taxon>
        <taxon>Campylobacterota</taxon>
        <taxon>Epsilonproteobacteria</taxon>
        <taxon>Campylobacterales</taxon>
        <taxon>Campylobacteraceae</taxon>
        <taxon>Campylobacter</taxon>
    </lineage>
</organism>